<organism evidence="1">
    <name type="scientific">bioreactor metagenome</name>
    <dbReference type="NCBI Taxonomy" id="1076179"/>
    <lineage>
        <taxon>unclassified sequences</taxon>
        <taxon>metagenomes</taxon>
        <taxon>ecological metagenomes</taxon>
    </lineage>
</organism>
<gene>
    <name evidence="1" type="ORF">SDC9_183770</name>
</gene>
<protein>
    <submittedName>
        <fullName evidence="1">Uncharacterized protein</fullName>
    </submittedName>
</protein>
<name>A0A645HB42_9ZZZZ</name>
<comment type="caution">
    <text evidence="1">The sequence shown here is derived from an EMBL/GenBank/DDBJ whole genome shotgun (WGS) entry which is preliminary data.</text>
</comment>
<sequence length="128" mass="14085">MPFSGLIPNGHVGMQVIRVFPGGLGKSGVRRYHHQVVHDVHFLYALAQNGQGQEMVHRLFKETLHLRGMQVHGDYAVGARRLDTVRADPRADGDAGFVLLVALRVAEIRNDCGHGVRAGTLECVQPEQ</sequence>
<dbReference type="EMBL" id="VSSQ01090300">
    <property type="protein sequence ID" value="MPN36261.1"/>
    <property type="molecule type" value="Genomic_DNA"/>
</dbReference>
<accession>A0A645HB42</accession>
<dbReference type="AlphaFoldDB" id="A0A645HB42"/>
<evidence type="ECO:0000313" key="1">
    <source>
        <dbReference type="EMBL" id="MPN36261.1"/>
    </source>
</evidence>
<reference evidence="1" key="1">
    <citation type="submission" date="2019-08" db="EMBL/GenBank/DDBJ databases">
        <authorList>
            <person name="Kucharzyk K."/>
            <person name="Murdoch R.W."/>
            <person name="Higgins S."/>
            <person name="Loffler F."/>
        </authorList>
    </citation>
    <scope>NUCLEOTIDE SEQUENCE</scope>
</reference>
<proteinExistence type="predicted"/>